<feature type="compositionally biased region" description="Basic and acidic residues" evidence="1">
    <location>
        <begin position="1030"/>
        <end position="1040"/>
    </location>
</feature>
<organism evidence="3">
    <name type="scientific">Laccaria bicolor (strain S238N-H82 / ATCC MYA-4686)</name>
    <name type="common">Bicoloured deceiver</name>
    <name type="synonym">Laccaria laccata var. bicolor</name>
    <dbReference type="NCBI Taxonomy" id="486041"/>
    <lineage>
        <taxon>Eukaryota</taxon>
        <taxon>Fungi</taxon>
        <taxon>Dikarya</taxon>
        <taxon>Basidiomycota</taxon>
        <taxon>Agaricomycotina</taxon>
        <taxon>Agaricomycetes</taxon>
        <taxon>Agaricomycetidae</taxon>
        <taxon>Agaricales</taxon>
        <taxon>Agaricineae</taxon>
        <taxon>Hydnangiaceae</taxon>
        <taxon>Laccaria</taxon>
    </lineage>
</organism>
<dbReference type="RefSeq" id="XP_001884787.1">
    <property type="nucleotide sequence ID" value="XM_001884752.1"/>
</dbReference>
<feature type="region of interest" description="Disordered" evidence="1">
    <location>
        <begin position="475"/>
        <end position="506"/>
    </location>
</feature>
<dbReference type="InParanoid" id="B0DL99"/>
<evidence type="ECO:0000313" key="3">
    <source>
        <dbReference type="Proteomes" id="UP000001194"/>
    </source>
</evidence>
<dbReference type="KEGG" id="lbc:LACBIDRAFT_330428"/>
<dbReference type="EMBL" id="DS547117">
    <property type="protein sequence ID" value="EDR04615.1"/>
    <property type="molecule type" value="Genomic_DNA"/>
</dbReference>
<sequence>MSGVWYGFSIPWYHGIGMELIYHPGMGTPKLDPHKGGHCGNSSTKLASIVSPNYFALLRNKSPTIPSPPSSPEPQYNLYPFKGSDSRSLSKPSMFGKQPCNISSRSSSSSTTSITRRLNIVDGSKLPPGLNKPISQTIAVLTVATSPVTAEGLLTTPREITMDTSSRVEGKRKLWQPSNSSPLSFNPLDRPPVFVAPPPNSIQFHSPPEQFRPNSEADTTFEINVTTTLQEAESTPRPSQYMCRGMENGYSLSPMYSLWLEYCDEGESSKSTQSRVMFYATKPSLARDEVIDRGPGSPTQHYMVDKTLFEQIVRTVNELQVFIQHMAGLIEERTKYFQVDPDNTLLKVLEGAETTSQLHATWLCLTNDKLWYIHGTIPRHADKLSLDARHRLTETNEKWEKIIPAPPWLAAPAQKTSPPISKFSAWTSYKAASSFTLPDELEPTAPIQKKQALTTWKNPKAVQFAPQVEALEPSQSSALMSSGTPFKSSKGLFSQDEGSNPGPFPLSGPNQHVSLHTRINMTLIEKTMVIQTEEMQTHQMMILPAIQEDMIHRGIMITELPITVMEAEVAEEEVHLVLLRLLRAPLGLEVVIPIDLNGTKIVLPPYIKLEQLPTWDGNHDTAINYFWKIQQLAAMKGYLPQVLGYWLWMNLKEDSTVRMWFAMCSQEQQEYMRSHYIAYMRGIKEGYLGRTWQMKMNATYENQSFQQVGHEREDPRKFIIRRIMYTRMLVNGDMGGPLEVFLVMQRAPVSWGSVINIDSIRLSNPPNTSSSVPSLIDEGILKEVYQVLLKRQRPPPPRGYPFKQNDHVNTKMGRLPPSPCKVCGIPNHWDKECPDWNVYLETRNRSAHFTVGQSDDEPELEEKYCTAYAVLLNNRVAEQLIEMDEPSPFSNDQDFREAVMMSLVRQSSQYSHGHKSYKWKEVSMEEVPDKDEEKMRSMLTLKEDTHVLEDVMDDIVSTSNNIQHTLQPHVTEIEDEDDICACSKPTVMDPRYILEGIDKSKGGEPPPTLLEPNTNERNAFNAHGNSGESRIPEKPPDTCKDFTLPLRDIPGPPTPLK</sequence>
<feature type="region of interest" description="Disordered" evidence="1">
    <location>
        <begin position="997"/>
        <end position="1057"/>
    </location>
</feature>
<name>B0DL99_LACBS</name>
<feature type="compositionally biased region" description="Polar residues" evidence="1">
    <location>
        <begin position="475"/>
        <end position="487"/>
    </location>
</feature>
<dbReference type="OrthoDB" id="3062456at2759"/>
<reference evidence="2 3" key="1">
    <citation type="journal article" date="2008" name="Nature">
        <title>The genome of Laccaria bicolor provides insights into mycorrhizal symbiosis.</title>
        <authorList>
            <person name="Martin F."/>
            <person name="Aerts A."/>
            <person name="Ahren D."/>
            <person name="Brun A."/>
            <person name="Danchin E.G.J."/>
            <person name="Duchaussoy F."/>
            <person name="Gibon J."/>
            <person name="Kohler A."/>
            <person name="Lindquist E."/>
            <person name="Pereda V."/>
            <person name="Salamov A."/>
            <person name="Shapiro H.J."/>
            <person name="Wuyts J."/>
            <person name="Blaudez D."/>
            <person name="Buee M."/>
            <person name="Brokstein P."/>
            <person name="Canbaeck B."/>
            <person name="Cohen D."/>
            <person name="Courty P.E."/>
            <person name="Coutinho P.M."/>
            <person name="Delaruelle C."/>
            <person name="Detter J.C."/>
            <person name="Deveau A."/>
            <person name="DiFazio S."/>
            <person name="Duplessis S."/>
            <person name="Fraissinet-Tachet L."/>
            <person name="Lucic E."/>
            <person name="Frey-Klett P."/>
            <person name="Fourrey C."/>
            <person name="Feussner I."/>
            <person name="Gay G."/>
            <person name="Grimwood J."/>
            <person name="Hoegger P.J."/>
            <person name="Jain P."/>
            <person name="Kilaru S."/>
            <person name="Labbe J."/>
            <person name="Lin Y.C."/>
            <person name="Legue V."/>
            <person name="Le Tacon F."/>
            <person name="Marmeisse R."/>
            <person name="Melayah D."/>
            <person name="Montanini B."/>
            <person name="Muratet M."/>
            <person name="Nehls U."/>
            <person name="Niculita-Hirzel H."/>
            <person name="Oudot-Le Secq M.P."/>
            <person name="Peter M."/>
            <person name="Quesneville H."/>
            <person name="Rajashekar B."/>
            <person name="Reich M."/>
            <person name="Rouhier N."/>
            <person name="Schmutz J."/>
            <person name="Yin T."/>
            <person name="Chalot M."/>
            <person name="Henrissat B."/>
            <person name="Kuees U."/>
            <person name="Lucas S."/>
            <person name="Van de Peer Y."/>
            <person name="Podila G.K."/>
            <person name="Polle A."/>
            <person name="Pukkila P.J."/>
            <person name="Richardson P.M."/>
            <person name="Rouze P."/>
            <person name="Sanders I.R."/>
            <person name="Stajich J.E."/>
            <person name="Tunlid A."/>
            <person name="Tuskan G."/>
            <person name="Grigoriev I.V."/>
        </authorList>
    </citation>
    <scope>NUCLEOTIDE SEQUENCE [LARGE SCALE GENOMIC DNA]</scope>
    <source>
        <strain evidence="3">S238N-H82 / ATCC MYA-4686</strain>
    </source>
</reference>
<feature type="compositionally biased region" description="Low complexity" evidence="1">
    <location>
        <begin position="102"/>
        <end position="114"/>
    </location>
</feature>
<protein>
    <submittedName>
        <fullName evidence="2">Predicted protein</fullName>
    </submittedName>
</protein>
<feature type="region of interest" description="Disordered" evidence="1">
    <location>
        <begin position="64"/>
        <end position="114"/>
    </location>
</feature>
<gene>
    <name evidence="2" type="ORF">LACBIDRAFT_330428</name>
</gene>
<keyword evidence="3" id="KW-1185">Reference proteome</keyword>
<dbReference type="AlphaFoldDB" id="B0DL99"/>
<dbReference type="Proteomes" id="UP000001194">
    <property type="component" value="Unassembled WGS sequence"/>
</dbReference>
<accession>B0DL99</accession>
<feature type="region of interest" description="Disordered" evidence="1">
    <location>
        <begin position="163"/>
        <end position="182"/>
    </location>
</feature>
<dbReference type="HOGENOM" id="CLU_289854_0_0_1"/>
<evidence type="ECO:0000256" key="1">
    <source>
        <dbReference type="SAM" id="MobiDB-lite"/>
    </source>
</evidence>
<evidence type="ECO:0000313" key="2">
    <source>
        <dbReference type="EMBL" id="EDR04615.1"/>
    </source>
</evidence>
<dbReference type="GeneID" id="6080472"/>
<proteinExistence type="predicted"/>
<feature type="compositionally biased region" description="Polar residues" evidence="1">
    <location>
        <begin position="1011"/>
        <end position="1028"/>
    </location>
</feature>